<dbReference type="AlphaFoldDB" id="A0A0N8PRA0"/>
<protein>
    <recommendedName>
        <fullName evidence="3">ABC transporter</fullName>
    </recommendedName>
</protein>
<feature type="non-terminal residue" evidence="1">
    <location>
        <position position="1"/>
    </location>
</feature>
<reference evidence="1 2" key="1">
    <citation type="submission" date="2015-09" db="EMBL/GenBank/DDBJ databases">
        <title>Draft genome sequence of Kouleothrix aurantiaca JCM 19913.</title>
        <authorList>
            <person name="Hemp J."/>
        </authorList>
    </citation>
    <scope>NUCLEOTIDE SEQUENCE [LARGE SCALE GENOMIC DNA]</scope>
    <source>
        <strain evidence="1 2">COM-B</strain>
    </source>
</reference>
<sequence>ARALLNRPGVLVLDDSTSAVDVETEARIQEGLNQRPERQTRVVVAQRISTVLNADTILVLDDGRVVAEGSHRDLLETSPIYREIYASQMHNGAMIQ</sequence>
<dbReference type="EMBL" id="LJCR01002035">
    <property type="protein sequence ID" value="KPV49341.1"/>
    <property type="molecule type" value="Genomic_DNA"/>
</dbReference>
<dbReference type="InterPro" id="IPR027417">
    <property type="entry name" value="P-loop_NTPase"/>
</dbReference>
<evidence type="ECO:0000313" key="1">
    <source>
        <dbReference type="EMBL" id="KPV49341.1"/>
    </source>
</evidence>
<gene>
    <name evidence="1" type="ORF">SE17_33215</name>
</gene>
<dbReference type="GO" id="GO:0015421">
    <property type="term" value="F:ABC-type oligopeptide transporter activity"/>
    <property type="evidence" value="ECO:0007669"/>
    <property type="project" value="TreeGrafter"/>
</dbReference>
<evidence type="ECO:0000313" key="2">
    <source>
        <dbReference type="Proteomes" id="UP000050509"/>
    </source>
</evidence>
<evidence type="ECO:0008006" key="3">
    <source>
        <dbReference type="Google" id="ProtNLM"/>
    </source>
</evidence>
<name>A0A0N8PRA0_9CHLR</name>
<dbReference type="SUPFAM" id="SSF52540">
    <property type="entry name" value="P-loop containing nucleoside triphosphate hydrolases"/>
    <property type="match status" value="1"/>
</dbReference>
<dbReference type="InterPro" id="IPR039421">
    <property type="entry name" value="Type_1_exporter"/>
</dbReference>
<comment type="caution">
    <text evidence="1">The sequence shown here is derived from an EMBL/GenBank/DDBJ whole genome shotgun (WGS) entry which is preliminary data.</text>
</comment>
<dbReference type="PANTHER" id="PTHR43394:SF1">
    <property type="entry name" value="ATP-BINDING CASSETTE SUB-FAMILY B MEMBER 10, MITOCHONDRIAL"/>
    <property type="match status" value="1"/>
</dbReference>
<accession>A0A0N8PRA0</accession>
<dbReference type="PATRIC" id="fig|186479.3.peg.3781"/>
<proteinExistence type="predicted"/>
<keyword evidence="2" id="KW-1185">Reference proteome</keyword>
<dbReference type="Proteomes" id="UP000050509">
    <property type="component" value="Unassembled WGS sequence"/>
</dbReference>
<dbReference type="PANTHER" id="PTHR43394">
    <property type="entry name" value="ATP-DEPENDENT PERMEASE MDL1, MITOCHONDRIAL"/>
    <property type="match status" value="1"/>
</dbReference>
<organism evidence="1 2">
    <name type="scientific">Kouleothrix aurantiaca</name>
    <dbReference type="NCBI Taxonomy" id="186479"/>
    <lineage>
        <taxon>Bacteria</taxon>
        <taxon>Bacillati</taxon>
        <taxon>Chloroflexota</taxon>
        <taxon>Chloroflexia</taxon>
        <taxon>Chloroflexales</taxon>
        <taxon>Roseiflexineae</taxon>
        <taxon>Roseiflexaceae</taxon>
        <taxon>Kouleothrix</taxon>
    </lineage>
</organism>
<dbReference type="Gene3D" id="3.40.50.300">
    <property type="entry name" value="P-loop containing nucleotide triphosphate hydrolases"/>
    <property type="match status" value="1"/>
</dbReference>